<dbReference type="Gene3D" id="3.90.550.10">
    <property type="entry name" value="Spore Coat Polysaccharide Biosynthesis Protein SpsA, Chain A"/>
    <property type="match status" value="1"/>
</dbReference>
<proteinExistence type="predicted"/>
<sequence>MSLIEFVSSRVKDAERENLKRAREKILAEAEEKYKIKEAKAERCRQRDAHWNGMSFTTKINRLVWRITMSRLWMKYLLIISLLLCDFYLYKIINVKVSLHSAEIWIPNKHYSGVYGLLKLIFPDLLSQDKVLALDTDITVLADISLL</sequence>
<evidence type="ECO:0000313" key="2">
    <source>
        <dbReference type="EMBL" id="KAF7987632.1"/>
    </source>
</evidence>
<keyword evidence="1" id="KW-0175">Coiled coil</keyword>
<feature type="coiled-coil region" evidence="1">
    <location>
        <begin position="12"/>
        <end position="47"/>
    </location>
</feature>
<dbReference type="Proteomes" id="UP000639338">
    <property type="component" value="Unassembled WGS sequence"/>
</dbReference>
<organism evidence="2 3">
    <name type="scientific">Aphidius gifuensis</name>
    <name type="common">Parasitoid wasp</name>
    <dbReference type="NCBI Taxonomy" id="684658"/>
    <lineage>
        <taxon>Eukaryota</taxon>
        <taxon>Metazoa</taxon>
        <taxon>Ecdysozoa</taxon>
        <taxon>Arthropoda</taxon>
        <taxon>Hexapoda</taxon>
        <taxon>Insecta</taxon>
        <taxon>Pterygota</taxon>
        <taxon>Neoptera</taxon>
        <taxon>Endopterygota</taxon>
        <taxon>Hymenoptera</taxon>
        <taxon>Apocrita</taxon>
        <taxon>Ichneumonoidea</taxon>
        <taxon>Braconidae</taxon>
        <taxon>Aphidiinae</taxon>
        <taxon>Aphidius</taxon>
    </lineage>
</organism>
<evidence type="ECO:0000313" key="3">
    <source>
        <dbReference type="Proteomes" id="UP000639338"/>
    </source>
</evidence>
<keyword evidence="3" id="KW-1185">Reference proteome</keyword>
<name>A0A835CKW3_APHGI</name>
<reference evidence="2 3" key="1">
    <citation type="submission" date="2020-08" db="EMBL/GenBank/DDBJ databases">
        <title>Aphidius gifuensis genome sequencing and assembly.</title>
        <authorList>
            <person name="Du Z."/>
        </authorList>
    </citation>
    <scope>NUCLEOTIDE SEQUENCE [LARGE SCALE GENOMIC DNA]</scope>
    <source>
        <strain evidence="2">YNYX2018</strain>
        <tissue evidence="2">Adults</tissue>
    </source>
</reference>
<evidence type="ECO:0000256" key="1">
    <source>
        <dbReference type="SAM" id="Coils"/>
    </source>
</evidence>
<protein>
    <submittedName>
        <fullName evidence="2">Uncharacterized protein</fullName>
    </submittedName>
</protein>
<accession>A0A835CKW3</accession>
<dbReference type="OrthoDB" id="411524at2759"/>
<dbReference type="SUPFAM" id="SSF53448">
    <property type="entry name" value="Nucleotide-diphospho-sugar transferases"/>
    <property type="match status" value="1"/>
</dbReference>
<dbReference type="EMBL" id="JACMRX010000006">
    <property type="protein sequence ID" value="KAF7987632.1"/>
    <property type="molecule type" value="Genomic_DNA"/>
</dbReference>
<dbReference type="InterPro" id="IPR029044">
    <property type="entry name" value="Nucleotide-diphossugar_trans"/>
</dbReference>
<comment type="caution">
    <text evidence="2">The sequence shown here is derived from an EMBL/GenBank/DDBJ whole genome shotgun (WGS) entry which is preliminary data.</text>
</comment>
<dbReference type="AlphaFoldDB" id="A0A835CKW3"/>
<gene>
    <name evidence="2" type="ORF">HCN44_003495</name>
</gene>